<dbReference type="EMBL" id="SSWX01000015">
    <property type="protein sequence ID" value="THJ32390.1"/>
    <property type="molecule type" value="Genomic_DNA"/>
</dbReference>
<gene>
    <name evidence="1" type="ORF">E8K88_11860</name>
</gene>
<sequence length="69" mass="7713">MKTLVPEVVRLEFQRIASAVGASEAELLRDAVFKICYGKTYVEHCANLRASVFDKEVEQQGRNRAAIGE</sequence>
<evidence type="ECO:0000313" key="2">
    <source>
        <dbReference type="Proteomes" id="UP000306236"/>
    </source>
</evidence>
<organism evidence="1 2">
    <name type="scientific">Lampropedia aestuarii</name>
    <dbReference type="NCBI Taxonomy" id="2562762"/>
    <lineage>
        <taxon>Bacteria</taxon>
        <taxon>Pseudomonadati</taxon>
        <taxon>Pseudomonadota</taxon>
        <taxon>Betaproteobacteria</taxon>
        <taxon>Burkholderiales</taxon>
        <taxon>Comamonadaceae</taxon>
        <taxon>Lampropedia</taxon>
    </lineage>
</organism>
<protein>
    <submittedName>
        <fullName evidence="1">Uncharacterized protein</fullName>
    </submittedName>
</protein>
<reference evidence="1 2" key="1">
    <citation type="submission" date="2019-04" db="EMBL/GenBank/DDBJ databases">
        <title>Lampropedia sp YIM MLB12 draf genome.</title>
        <authorList>
            <person name="Wang Y.-X."/>
        </authorList>
    </citation>
    <scope>NUCLEOTIDE SEQUENCE [LARGE SCALE GENOMIC DNA]</scope>
    <source>
        <strain evidence="1 2">YIM MLB12</strain>
    </source>
</reference>
<dbReference type="Proteomes" id="UP000306236">
    <property type="component" value="Unassembled WGS sequence"/>
</dbReference>
<accession>A0A4S5BJ76</accession>
<dbReference type="OrthoDB" id="9937469at2"/>
<evidence type="ECO:0000313" key="1">
    <source>
        <dbReference type="EMBL" id="THJ32390.1"/>
    </source>
</evidence>
<keyword evidence="2" id="KW-1185">Reference proteome</keyword>
<proteinExistence type="predicted"/>
<dbReference type="AlphaFoldDB" id="A0A4S5BJ76"/>
<comment type="caution">
    <text evidence="1">The sequence shown here is derived from an EMBL/GenBank/DDBJ whole genome shotgun (WGS) entry which is preliminary data.</text>
</comment>
<name>A0A4S5BJ76_9BURK</name>